<dbReference type="Gene3D" id="3.40.1440.10">
    <property type="entry name" value="GIY-YIG endonuclease"/>
    <property type="match status" value="1"/>
</dbReference>
<dbReference type="PANTHER" id="PTHR34477:SF5">
    <property type="entry name" value="BSL5627 PROTEIN"/>
    <property type="match status" value="1"/>
</dbReference>
<keyword evidence="3" id="KW-0255">Endonuclease</keyword>
<protein>
    <submittedName>
        <fullName evidence="3">Putative endonuclease</fullName>
    </submittedName>
</protein>
<dbReference type="Pfam" id="PF01541">
    <property type="entry name" value="GIY-YIG"/>
    <property type="match status" value="1"/>
</dbReference>
<keyword evidence="4" id="KW-1185">Reference proteome</keyword>
<dbReference type="AlphaFoldDB" id="A0A521FM76"/>
<name>A0A521FM76_9BACT</name>
<dbReference type="InterPro" id="IPR050190">
    <property type="entry name" value="UPF0213_domain"/>
</dbReference>
<evidence type="ECO:0000313" key="3">
    <source>
        <dbReference type="EMBL" id="SMO96710.1"/>
    </source>
</evidence>
<comment type="similarity">
    <text evidence="1">Belongs to the UPF0213 family.</text>
</comment>
<evidence type="ECO:0000313" key="4">
    <source>
        <dbReference type="Proteomes" id="UP000317557"/>
    </source>
</evidence>
<dbReference type="CDD" id="cd10448">
    <property type="entry name" value="GIY-YIG_unchar_3"/>
    <property type="match status" value="1"/>
</dbReference>
<dbReference type="PANTHER" id="PTHR34477">
    <property type="entry name" value="UPF0213 PROTEIN YHBQ"/>
    <property type="match status" value="1"/>
</dbReference>
<dbReference type="InterPro" id="IPR000305">
    <property type="entry name" value="GIY-YIG_endonuc"/>
</dbReference>
<evidence type="ECO:0000259" key="2">
    <source>
        <dbReference type="PROSITE" id="PS50164"/>
    </source>
</evidence>
<keyword evidence="3" id="KW-0540">Nuclease</keyword>
<keyword evidence="3" id="KW-0378">Hydrolase</keyword>
<dbReference type="PROSITE" id="PS50164">
    <property type="entry name" value="GIY_YIG"/>
    <property type="match status" value="1"/>
</dbReference>
<gene>
    <name evidence="3" type="ORF">SAMN06265219_12129</name>
</gene>
<proteinExistence type="inferred from homology"/>
<feature type="domain" description="GIY-YIG" evidence="2">
    <location>
        <begin position="3"/>
        <end position="79"/>
    </location>
</feature>
<dbReference type="RefSeq" id="WP_142456235.1">
    <property type="nucleotide sequence ID" value="NZ_FXTP01000021.1"/>
</dbReference>
<reference evidence="3 4" key="1">
    <citation type="submission" date="2017-05" db="EMBL/GenBank/DDBJ databases">
        <authorList>
            <person name="Varghese N."/>
            <person name="Submissions S."/>
        </authorList>
    </citation>
    <scope>NUCLEOTIDE SEQUENCE [LARGE SCALE GENOMIC DNA]</scope>
    <source>
        <strain evidence="3 4">DSM 21985</strain>
    </source>
</reference>
<dbReference type="GO" id="GO:0004519">
    <property type="term" value="F:endonuclease activity"/>
    <property type="evidence" value="ECO:0007669"/>
    <property type="project" value="UniProtKB-KW"/>
</dbReference>
<evidence type="ECO:0000256" key="1">
    <source>
        <dbReference type="ARBA" id="ARBA00007435"/>
    </source>
</evidence>
<dbReference type="InterPro" id="IPR035901">
    <property type="entry name" value="GIY-YIG_endonuc_sf"/>
</dbReference>
<dbReference type="SUPFAM" id="SSF82771">
    <property type="entry name" value="GIY-YIG endonuclease"/>
    <property type="match status" value="1"/>
</dbReference>
<sequence length="109" mass="13016">MSKKGYLYILSNKHRTVYYTGVTSQLLERVYDHRRGRGCHFTKKYNIRELLYYEEFPTMLEAIQAEKRVKRWKQAWKIELIKTINPEMVDLWSEVSTLGQPGLLDDEDG</sequence>
<dbReference type="OrthoDB" id="1495241at2"/>
<dbReference type="EMBL" id="FXTP01000021">
    <property type="protein sequence ID" value="SMO96710.1"/>
    <property type="molecule type" value="Genomic_DNA"/>
</dbReference>
<organism evidence="3 4">
    <name type="scientific">Gracilimonas mengyeensis</name>
    <dbReference type="NCBI Taxonomy" id="1302730"/>
    <lineage>
        <taxon>Bacteria</taxon>
        <taxon>Pseudomonadati</taxon>
        <taxon>Balneolota</taxon>
        <taxon>Balneolia</taxon>
        <taxon>Balneolales</taxon>
        <taxon>Balneolaceae</taxon>
        <taxon>Gracilimonas</taxon>
    </lineage>
</organism>
<dbReference type="Proteomes" id="UP000317557">
    <property type="component" value="Unassembled WGS sequence"/>
</dbReference>
<accession>A0A521FM76</accession>